<dbReference type="InterPro" id="IPR032308">
    <property type="entry name" value="TDBD"/>
</dbReference>
<dbReference type="GO" id="GO:0045892">
    <property type="term" value="P:negative regulation of DNA-templated transcription"/>
    <property type="evidence" value="ECO:0007669"/>
    <property type="project" value="TreeGrafter"/>
</dbReference>
<dbReference type="PANTHER" id="PTHR31413:SF43">
    <property type="entry name" value="NINJA-FAMILY PROTEIN"/>
    <property type="match status" value="1"/>
</dbReference>
<evidence type="ECO:0000256" key="2">
    <source>
        <dbReference type="ARBA" id="ARBA00006081"/>
    </source>
</evidence>
<dbReference type="AlphaFoldDB" id="A0A445KIN6"/>
<dbReference type="Gramene" id="XM_028375498.1">
    <property type="protein sequence ID" value="XP_028231299.1"/>
    <property type="gene ID" value="LOC114411797"/>
</dbReference>
<dbReference type="Pfam" id="PF16135">
    <property type="entry name" value="TDBD"/>
    <property type="match status" value="1"/>
</dbReference>
<dbReference type="PANTHER" id="PTHR31413">
    <property type="entry name" value="AFP HOMOLOG 2"/>
    <property type="match status" value="1"/>
</dbReference>
<evidence type="ECO:0000259" key="5">
    <source>
        <dbReference type="Pfam" id="PF16135"/>
    </source>
</evidence>
<dbReference type="GO" id="GO:0005634">
    <property type="term" value="C:nucleus"/>
    <property type="evidence" value="ECO:0007669"/>
    <property type="project" value="UniProtKB-SubCell"/>
</dbReference>
<dbReference type="InterPro" id="IPR031307">
    <property type="entry name" value="Ninja_fam"/>
</dbReference>
<evidence type="ECO:0000256" key="3">
    <source>
        <dbReference type="ARBA" id="ARBA00023242"/>
    </source>
</evidence>
<gene>
    <name evidence="6" type="ORF">D0Y65_011036</name>
</gene>
<evidence type="ECO:0000313" key="6">
    <source>
        <dbReference type="EMBL" id="RZC10566.1"/>
    </source>
</evidence>
<dbReference type="Proteomes" id="UP000289340">
    <property type="component" value="Chromosome 5"/>
</dbReference>
<sequence length="282" mass="30993">MTSPFSWISMEEGFYSEKPYTNSEQIDLTLKLSPCGQNAEEKKMVLARSSSSMVVEEAKNTMGTNAEEEKMVIVRFGDLQTMRRVRTGKRLLMKKKLMAAAAEAKKSLPVSPAGGPQPLPHSIDNNFKTFANPCRDAWHEGAGSNFQTPPKKENDSMLSSVAIQEMTPWPSDTMIERPAKKPKHVNSYQESEATDIVRQMPCVITTGGGTTGKRTEGLLYKYKRGQVCIVCVCHGSFLSPTEFVMHAGGKEVADPMKHITVCSDLVYINGDGAGLSPGPWKP</sequence>
<dbReference type="GO" id="GO:0007165">
    <property type="term" value="P:signal transduction"/>
    <property type="evidence" value="ECO:0007669"/>
    <property type="project" value="InterPro"/>
</dbReference>
<proteinExistence type="inferred from homology"/>
<comment type="caution">
    <text evidence="6">The sequence shown here is derived from an EMBL/GenBank/DDBJ whole genome shotgun (WGS) entry which is preliminary data.</text>
</comment>
<keyword evidence="3 4" id="KW-0539">Nucleus</keyword>
<feature type="domain" description="Tify" evidence="5">
    <location>
        <begin position="229"/>
        <end position="261"/>
    </location>
</feature>
<comment type="similarity">
    <text evidence="2 4">Belongs to the Ninja family.</text>
</comment>
<protein>
    <recommendedName>
        <fullName evidence="4">Ninja-family protein</fullName>
    </recommendedName>
    <alternativeName>
        <fullName evidence="4">ABI-binding protein</fullName>
    </alternativeName>
</protein>
<comment type="function">
    <text evidence="4">Acts as a negative regulator of abscisic acid (ABA) response.</text>
</comment>
<evidence type="ECO:0000256" key="4">
    <source>
        <dbReference type="RuleBase" id="RU369029"/>
    </source>
</evidence>
<name>A0A445KIN6_GLYSO</name>
<organism evidence="6 7">
    <name type="scientific">Glycine soja</name>
    <name type="common">Wild soybean</name>
    <dbReference type="NCBI Taxonomy" id="3848"/>
    <lineage>
        <taxon>Eukaryota</taxon>
        <taxon>Viridiplantae</taxon>
        <taxon>Streptophyta</taxon>
        <taxon>Embryophyta</taxon>
        <taxon>Tracheophyta</taxon>
        <taxon>Spermatophyta</taxon>
        <taxon>Magnoliopsida</taxon>
        <taxon>eudicotyledons</taxon>
        <taxon>Gunneridae</taxon>
        <taxon>Pentapetalae</taxon>
        <taxon>rosids</taxon>
        <taxon>fabids</taxon>
        <taxon>Fabales</taxon>
        <taxon>Fabaceae</taxon>
        <taxon>Papilionoideae</taxon>
        <taxon>50 kb inversion clade</taxon>
        <taxon>NPAAA clade</taxon>
        <taxon>indigoferoid/millettioid clade</taxon>
        <taxon>Phaseoleae</taxon>
        <taxon>Glycine</taxon>
        <taxon>Glycine subgen. Soja</taxon>
    </lineage>
</organism>
<reference evidence="6 7" key="1">
    <citation type="submission" date="2018-09" db="EMBL/GenBank/DDBJ databases">
        <title>A high-quality reference genome of wild soybean provides a powerful tool to mine soybean genomes.</title>
        <authorList>
            <person name="Xie M."/>
            <person name="Chung C.Y.L."/>
            <person name="Li M.-W."/>
            <person name="Wong F.-L."/>
            <person name="Chan T.-F."/>
            <person name="Lam H.-M."/>
        </authorList>
    </citation>
    <scope>NUCLEOTIDE SEQUENCE [LARGE SCALE GENOMIC DNA]</scope>
    <source>
        <strain evidence="7">cv. W05</strain>
        <tissue evidence="6">Hypocotyl of etiolated seedlings</tissue>
    </source>
</reference>
<accession>A0A445KIN6</accession>
<comment type="subcellular location">
    <subcellularLocation>
        <location evidence="1 4">Nucleus</location>
    </subcellularLocation>
</comment>
<evidence type="ECO:0000256" key="1">
    <source>
        <dbReference type="ARBA" id="ARBA00004123"/>
    </source>
</evidence>
<dbReference type="EMBL" id="QZWG01000005">
    <property type="protein sequence ID" value="RZC10566.1"/>
    <property type="molecule type" value="Genomic_DNA"/>
</dbReference>
<evidence type="ECO:0000313" key="7">
    <source>
        <dbReference type="Proteomes" id="UP000289340"/>
    </source>
</evidence>
<keyword evidence="7" id="KW-1185">Reference proteome</keyword>